<evidence type="ECO:0000256" key="4">
    <source>
        <dbReference type="ARBA" id="ARBA00023125"/>
    </source>
</evidence>
<dbReference type="STRING" id="1391654.AKJ09_09357"/>
<dbReference type="RefSeq" id="WP_169928316.1">
    <property type="nucleotide sequence ID" value="NZ_CP012333.1"/>
</dbReference>
<dbReference type="InterPro" id="IPR036388">
    <property type="entry name" value="WH-like_DNA-bd_sf"/>
</dbReference>
<comment type="similarity">
    <text evidence="1">Belongs to the sigma-70 factor family. ECF subfamily.</text>
</comment>
<dbReference type="Gene3D" id="1.10.1740.10">
    <property type="match status" value="1"/>
</dbReference>
<reference evidence="9 10" key="1">
    <citation type="submission" date="2015-08" db="EMBL/GenBank/DDBJ databases">
        <authorList>
            <person name="Babu N.S."/>
            <person name="Beckwith C.J."/>
            <person name="Beseler K.G."/>
            <person name="Brison A."/>
            <person name="Carone J.V."/>
            <person name="Caskin T.P."/>
            <person name="Diamond M."/>
            <person name="Durham M.E."/>
            <person name="Foxe J.M."/>
            <person name="Go M."/>
            <person name="Henderson B.A."/>
            <person name="Jones I.B."/>
            <person name="McGettigan J.A."/>
            <person name="Micheletti S.J."/>
            <person name="Nasrallah M.E."/>
            <person name="Ortiz D."/>
            <person name="Piller C.R."/>
            <person name="Privatt S.R."/>
            <person name="Schneider S.L."/>
            <person name="Sharp S."/>
            <person name="Smith T.C."/>
            <person name="Stanton J.D."/>
            <person name="Ullery H.E."/>
            <person name="Wilson R.J."/>
            <person name="Serrano M.G."/>
            <person name="Buck G."/>
            <person name="Lee V."/>
            <person name="Wang Y."/>
            <person name="Carvalho R."/>
            <person name="Voegtly L."/>
            <person name="Shi R."/>
            <person name="Duckworth R."/>
            <person name="Johnson A."/>
            <person name="Loviza R."/>
            <person name="Walstead R."/>
            <person name="Shah Z."/>
            <person name="Kiflezghi M."/>
            <person name="Wade K."/>
            <person name="Ball S.L."/>
            <person name="Bradley K.W."/>
            <person name="Asai D.J."/>
            <person name="Bowman C.A."/>
            <person name="Russell D.A."/>
            <person name="Pope W.H."/>
            <person name="Jacobs-Sera D."/>
            <person name="Hendrix R.W."/>
            <person name="Hatfull G.F."/>
        </authorList>
    </citation>
    <scope>NUCLEOTIDE SEQUENCE [LARGE SCALE GENOMIC DNA]</scope>
    <source>
        <strain evidence="9 10">DSM 27648</strain>
    </source>
</reference>
<evidence type="ECO:0000259" key="8">
    <source>
        <dbReference type="Pfam" id="PF08281"/>
    </source>
</evidence>
<evidence type="ECO:0000256" key="3">
    <source>
        <dbReference type="ARBA" id="ARBA00023082"/>
    </source>
</evidence>
<name>A0A0K1QAC2_9BACT</name>
<evidence type="ECO:0000313" key="9">
    <source>
        <dbReference type="EMBL" id="AKV02694.1"/>
    </source>
</evidence>
<dbReference type="Pfam" id="PF04542">
    <property type="entry name" value="Sigma70_r2"/>
    <property type="match status" value="1"/>
</dbReference>
<protein>
    <submittedName>
        <fullName evidence="9">RNA polymerase sigma factor RpoE</fullName>
    </submittedName>
</protein>
<dbReference type="InterPro" id="IPR013325">
    <property type="entry name" value="RNA_pol_sigma_r2"/>
</dbReference>
<dbReference type="EMBL" id="CP012333">
    <property type="protein sequence ID" value="AKV02694.1"/>
    <property type="molecule type" value="Genomic_DNA"/>
</dbReference>
<dbReference type="PANTHER" id="PTHR43133:SF8">
    <property type="entry name" value="RNA POLYMERASE SIGMA FACTOR HI_1459-RELATED"/>
    <property type="match status" value="1"/>
</dbReference>
<dbReference type="Proteomes" id="UP000064967">
    <property type="component" value="Chromosome"/>
</dbReference>
<dbReference type="GO" id="GO:0003677">
    <property type="term" value="F:DNA binding"/>
    <property type="evidence" value="ECO:0007669"/>
    <property type="project" value="UniProtKB-KW"/>
</dbReference>
<feature type="region of interest" description="Disordered" evidence="6">
    <location>
        <begin position="1"/>
        <end position="38"/>
    </location>
</feature>
<dbReference type="InterPro" id="IPR007627">
    <property type="entry name" value="RNA_pol_sigma70_r2"/>
</dbReference>
<keyword evidence="5" id="KW-0804">Transcription</keyword>
<dbReference type="PANTHER" id="PTHR43133">
    <property type="entry name" value="RNA POLYMERASE ECF-TYPE SIGMA FACTO"/>
    <property type="match status" value="1"/>
</dbReference>
<dbReference type="GO" id="GO:0016987">
    <property type="term" value="F:sigma factor activity"/>
    <property type="evidence" value="ECO:0007669"/>
    <property type="project" value="UniProtKB-KW"/>
</dbReference>
<keyword evidence="2" id="KW-0805">Transcription regulation</keyword>
<dbReference type="SUPFAM" id="SSF88946">
    <property type="entry name" value="Sigma2 domain of RNA polymerase sigma factors"/>
    <property type="match status" value="1"/>
</dbReference>
<feature type="domain" description="RNA polymerase sigma factor 70 region 4 type 2" evidence="8">
    <location>
        <begin position="145"/>
        <end position="195"/>
    </location>
</feature>
<dbReference type="Pfam" id="PF08281">
    <property type="entry name" value="Sigma70_r4_2"/>
    <property type="match status" value="1"/>
</dbReference>
<evidence type="ECO:0000256" key="1">
    <source>
        <dbReference type="ARBA" id="ARBA00010641"/>
    </source>
</evidence>
<dbReference type="InterPro" id="IPR039425">
    <property type="entry name" value="RNA_pol_sigma-70-like"/>
</dbReference>
<evidence type="ECO:0000259" key="7">
    <source>
        <dbReference type="Pfam" id="PF04542"/>
    </source>
</evidence>
<dbReference type="NCBIfam" id="TIGR02937">
    <property type="entry name" value="sigma70-ECF"/>
    <property type="match status" value="1"/>
</dbReference>
<proteinExistence type="inferred from homology"/>
<keyword evidence="10" id="KW-1185">Reference proteome</keyword>
<dbReference type="SUPFAM" id="SSF88659">
    <property type="entry name" value="Sigma3 and sigma4 domains of RNA polymerase sigma factors"/>
    <property type="match status" value="1"/>
</dbReference>
<feature type="compositionally biased region" description="Low complexity" evidence="6">
    <location>
        <begin position="9"/>
        <end position="21"/>
    </location>
</feature>
<evidence type="ECO:0000313" key="10">
    <source>
        <dbReference type="Proteomes" id="UP000064967"/>
    </source>
</evidence>
<evidence type="ECO:0000256" key="6">
    <source>
        <dbReference type="SAM" id="MobiDB-lite"/>
    </source>
</evidence>
<keyword evidence="4" id="KW-0238">DNA-binding</keyword>
<feature type="domain" description="RNA polymerase sigma-70 region 2" evidence="7">
    <location>
        <begin position="50"/>
        <end position="100"/>
    </location>
</feature>
<evidence type="ECO:0000256" key="2">
    <source>
        <dbReference type="ARBA" id="ARBA00023015"/>
    </source>
</evidence>
<evidence type="ECO:0000256" key="5">
    <source>
        <dbReference type="ARBA" id="ARBA00023163"/>
    </source>
</evidence>
<keyword evidence="3" id="KW-0731">Sigma factor</keyword>
<dbReference type="AlphaFoldDB" id="A0A0K1QAC2"/>
<dbReference type="InterPro" id="IPR013324">
    <property type="entry name" value="RNA_pol_sigma_r3/r4-like"/>
</dbReference>
<dbReference type="KEGG" id="llu:AKJ09_09357"/>
<dbReference type="InterPro" id="IPR013249">
    <property type="entry name" value="RNA_pol_sigma70_r4_t2"/>
</dbReference>
<dbReference type="Gene3D" id="1.10.10.10">
    <property type="entry name" value="Winged helix-like DNA-binding domain superfamily/Winged helix DNA-binding domain"/>
    <property type="match status" value="1"/>
</dbReference>
<organism evidence="9 10">
    <name type="scientific">Labilithrix luteola</name>
    <dbReference type="NCBI Taxonomy" id="1391654"/>
    <lineage>
        <taxon>Bacteria</taxon>
        <taxon>Pseudomonadati</taxon>
        <taxon>Myxococcota</taxon>
        <taxon>Polyangia</taxon>
        <taxon>Polyangiales</taxon>
        <taxon>Labilitrichaceae</taxon>
        <taxon>Labilithrix</taxon>
    </lineage>
</organism>
<dbReference type="InterPro" id="IPR014284">
    <property type="entry name" value="RNA_pol_sigma-70_dom"/>
</dbReference>
<gene>
    <name evidence="9" type="ORF">AKJ09_09357</name>
</gene>
<dbReference type="GO" id="GO:0006352">
    <property type="term" value="P:DNA-templated transcription initiation"/>
    <property type="evidence" value="ECO:0007669"/>
    <property type="project" value="InterPro"/>
</dbReference>
<dbReference type="CDD" id="cd06171">
    <property type="entry name" value="Sigma70_r4"/>
    <property type="match status" value="1"/>
</dbReference>
<sequence length="207" mass="22934">MRSMPREVALASSSRASGALAPDEAAPSSRAPGAQDAPNVQAARAWLDRLAREHYAFVWRTVRRLGIAAAEVDDAVQEVFLVAARHTAPLHNERGFLFRTSQFVCSHERRHLRHQREIPDENALADAVDAAANPEENLARSEQRDLLQELLDTLTPDQRAVFVLFELEHVTTVEIAQMLDLPIGTVASRLRRAREVFTAAAAEKGLT</sequence>
<accession>A0A0K1QAC2</accession>